<keyword evidence="4" id="KW-0393">Immunoglobulin domain</keyword>
<feature type="domain" description="Ig-like" evidence="6">
    <location>
        <begin position="336"/>
        <end position="430"/>
    </location>
</feature>
<evidence type="ECO:0000256" key="4">
    <source>
        <dbReference type="ARBA" id="ARBA00023319"/>
    </source>
</evidence>
<dbReference type="OrthoDB" id="6021492at2759"/>
<dbReference type="InterPro" id="IPR036465">
    <property type="entry name" value="vWFA_dom_sf"/>
</dbReference>
<organism evidence="7 8">
    <name type="scientific">Desmophyllum pertusum</name>
    <dbReference type="NCBI Taxonomy" id="174260"/>
    <lineage>
        <taxon>Eukaryota</taxon>
        <taxon>Metazoa</taxon>
        <taxon>Cnidaria</taxon>
        <taxon>Anthozoa</taxon>
        <taxon>Hexacorallia</taxon>
        <taxon>Scleractinia</taxon>
        <taxon>Caryophylliina</taxon>
        <taxon>Caryophylliidae</taxon>
        <taxon>Desmophyllum</taxon>
    </lineage>
</organism>
<dbReference type="InterPro" id="IPR013783">
    <property type="entry name" value="Ig-like_fold"/>
</dbReference>
<keyword evidence="2" id="KW-0677">Repeat</keyword>
<feature type="domain" description="Ig-like" evidence="6">
    <location>
        <begin position="1075"/>
        <end position="1141"/>
    </location>
</feature>
<feature type="domain" description="Ig-like" evidence="6">
    <location>
        <begin position="813"/>
        <end position="880"/>
    </location>
</feature>
<dbReference type="CDD" id="cd01450">
    <property type="entry name" value="vWFA_subfamily_ECM"/>
    <property type="match status" value="1"/>
</dbReference>
<dbReference type="PRINTS" id="PR01705">
    <property type="entry name" value="TSP1REPEAT"/>
</dbReference>
<evidence type="ECO:0000313" key="7">
    <source>
        <dbReference type="EMBL" id="KAJ7377501.1"/>
    </source>
</evidence>
<feature type="domain" description="VWFA" evidence="5">
    <location>
        <begin position="442"/>
        <end position="616"/>
    </location>
</feature>
<dbReference type="SMART" id="SM00209">
    <property type="entry name" value="TSP1"/>
    <property type="match status" value="1"/>
</dbReference>
<name>A0A9X0CVW4_9CNID</name>
<dbReference type="InterPro" id="IPR002035">
    <property type="entry name" value="VWF_A"/>
</dbReference>
<dbReference type="Pfam" id="PF13927">
    <property type="entry name" value="Ig_3"/>
    <property type="match status" value="4"/>
</dbReference>
<dbReference type="InterPro" id="IPR013098">
    <property type="entry name" value="Ig_I-set"/>
</dbReference>
<dbReference type="AlphaFoldDB" id="A0A9X0CVW4"/>
<dbReference type="InterPro" id="IPR051170">
    <property type="entry name" value="Neural/epithelial_adhesion"/>
</dbReference>
<dbReference type="Gene3D" id="3.40.50.410">
    <property type="entry name" value="von Willebrand factor, type A domain"/>
    <property type="match status" value="1"/>
</dbReference>
<sequence length="1166" mass="129958">MPPTIKDYTGETTITEGMEKVLKCEAKGAPKPNAAWYRNGKELNTTDCHVTPNDKSCDDVIYEVYEDNPSSSLHSTFNTQVLKIRSALYPRDQGKFECIATNGQLPNDNLVIDLDVQAAPVIHKVTQPVVVRSDLETEVICVLEKANPLPKFTWKYQNENFPANNNPCQTHESIWITVPGYLMITPTDTPTNRSVVKIENDQTDAFYRCEAVNAVGNDSYVIKLVRLAEVKDWAEFDPKSKTQFNEKSTLRLVCFDRCGEFCNAHFRKGGKKLLPEDDARVNVTQLSRTEQKPENRVVLTIKNLTLNDSGNYRCVSSDLTAHIYDDINITINSVFPSYFELVPKKPIIVLQGQGGQISCEAEGYTVSKLTWKKRTNSGEVSVPDSMVTNVIDEADNLVKAILTITNARPEDGGDYQCVLTAFNKQYYKLTSVRVDECDKDFDLTFVIDGSGSIEQAGRGNFKRVKDFVKRLIAGFSVGFDETHVGAVVYSSASYVRDVFKLNDYYDIAGITRAIDDIIYPYGGTYTGKALRKVANCLYTSSDDRPDKSNVCIVITDGKSNDEIGGPASALRSRETTIFAIGVGTDPDRSELEIMAGNPSNVFTADFNELETVVEQIMQSACQVDGDWSEWSQWSLCTKTISGIQTRTRECSNPKPGNYGKPCSGYSAVVRECSNTSRCQEDFPLRFRAEKIPSLGTMEIFKNNHLEINFASQAGTKVNAIQTCMSMGYFENSGYDNGTWYKDSNASNTASHRNCSSLTNCLNKKVDKLQLCKAAQEMNLKLASCARTDGKIDCQDDIGAQALCEPLGDKKVLPRVKMVMDIGSKENFRCSLQNETSLIRWYNSAGQELNSVPGGRIRAFPDGTFAIQRVELSDGGTYQCRGLEYTQYYIIYVNARFTEKTPHQTLISGKPGVLNCSAEGAPAPWFTWSKTDGKALIKERFKLLPNGNMHVRFAITEDQGKYICTINQNKGTKRTTSKPQYIDVSVIVPPSGVQLLGANQTIREGDSVNLTCIIKKGLPKPDVFWYKNETRIIEEQSTNLILTKVTDKDEGSYKCEARNAGGVDDDIVNVTIDIPPKVNPLLTNQSVPLNSTFAIRCFVRGDPLPKVNWSKDGLDLRNNNNTLTINSMTFQDAGWYGCSAENWAGKIETYFWVDVTGKRLFLLNMTR</sequence>
<dbReference type="SUPFAM" id="SSF53300">
    <property type="entry name" value="vWA-like"/>
    <property type="match status" value="1"/>
</dbReference>
<feature type="domain" description="Ig-like" evidence="6">
    <location>
        <begin position="894"/>
        <end position="976"/>
    </location>
</feature>
<evidence type="ECO:0000313" key="8">
    <source>
        <dbReference type="Proteomes" id="UP001163046"/>
    </source>
</evidence>
<dbReference type="SUPFAM" id="SSF48726">
    <property type="entry name" value="Immunoglobulin"/>
    <property type="match status" value="8"/>
</dbReference>
<dbReference type="SUPFAM" id="SSF82895">
    <property type="entry name" value="TSP-1 type 1 repeat"/>
    <property type="match status" value="1"/>
</dbReference>
<dbReference type="PANTHER" id="PTHR12231">
    <property type="entry name" value="CTX-RELATED TYPE I TRANSMEMBRANE PROTEIN"/>
    <property type="match status" value="1"/>
</dbReference>
<evidence type="ECO:0000256" key="2">
    <source>
        <dbReference type="ARBA" id="ARBA00022737"/>
    </source>
</evidence>
<keyword evidence="1" id="KW-0732">Signal</keyword>
<dbReference type="Pfam" id="PF00090">
    <property type="entry name" value="TSP_1"/>
    <property type="match status" value="1"/>
</dbReference>
<evidence type="ECO:0000259" key="6">
    <source>
        <dbReference type="PROSITE" id="PS50835"/>
    </source>
</evidence>
<dbReference type="PANTHER" id="PTHR12231:SF253">
    <property type="entry name" value="DPR-INTERACTING PROTEIN ETA, ISOFORM B-RELATED"/>
    <property type="match status" value="1"/>
</dbReference>
<dbReference type="Proteomes" id="UP001163046">
    <property type="component" value="Unassembled WGS sequence"/>
</dbReference>
<evidence type="ECO:0000256" key="1">
    <source>
        <dbReference type="ARBA" id="ARBA00022729"/>
    </source>
</evidence>
<comment type="caution">
    <text evidence="7">The sequence shown here is derived from an EMBL/GenBank/DDBJ whole genome shotgun (WGS) entry which is preliminary data.</text>
</comment>
<keyword evidence="8" id="KW-1185">Reference proteome</keyword>
<dbReference type="InterPro" id="IPR003599">
    <property type="entry name" value="Ig_sub"/>
</dbReference>
<dbReference type="Gene3D" id="2.60.40.10">
    <property type="entry name" value="Immunoglobulins"/>
    <property type="match status" value="8"/>
</dbReference>
<dbReference type="InterPro" id="IPR036383">
    <property type="entry name" value="TSP1_rpt_sf"/>
</dbReference>
<evidence type="ECO:0000256" key="3">
    <source>
        <dbReference type="ARBA" id="ARBA00023157"/>
    </source>
</evidence>
<evidence type="ECO:0000259" key="5">
    <source>
        <dbReference type="PROSITE" id="PS50234"/>
    </source>
</evidence>
<dbReference type="InterPro" id="IPR003598">
    <property type="entry name" value="Ig_sub2"/>
</dbReference>
<dbReference type="InterPro" id="IPR036179">
    <property type="entry name" value="Ig-like_dom_sf"/>
</dbReference>
<feature type="domain" description="Ig-like" evidence="6">
    <location>
        <begin position="120"/>
        <end position="228"/>
    </location>
</feature>
<dbReference type="CDD" id="cd00096">
    <property type="entry name" value="Ig"/>
    <property type="match status" value="2"/>
</dbReference>
<dbReference type="PROSITE" id="PS50234">
    <property type="entry name" value="VWFA"/>
    <property type="match status" value="1"/>
</dbReference>
<dbReference type="SMART" id="SM00327">
    <property type="entry name" value="VWA"/>
    <property type="match status" value="1"/>
</dbReference>
<keyword evidence="3" id="KW-1015">Disulfide bond</keyword>
<dbReference type="InterPro" id="IPR000884">
    <property type="entry name" value="TSP1_rpt"/>
</dbReference>
<reference evidence="7" key="1">
    <citation type="submission" date="2023-01" db="EMBL/GenBank/DDBJ databases">
        <title>Genome assembly of the deep-sea coral Lophelia pertusa.</title>
        <authorList>
            <person name="Herrera S."/>
            <person name="Cordes E."/>
        </authorList>
    </citation>
    <scope>NUCLEOTIDE SEQUENCE</scope>
    <source>
        <strain evidence="7">USNM1676648</strain>
        <tissue evidence="7">Polyp</tissue>
    </source>
</reference>
<protein>
    <submittedName>
        <fullName evidence="7">Hemicentin-1</fullName>
    </submittedName>
</protein>
<dbReference type="SMART" id="SM00409">
    <property type="entry name" value="IG"/>
    <property type="match status" value="8"/>
</dbReference>
<dbReference type="Pfam" id="PF07679">
    <property type="entry name" value="I-set"/>
    <property type="match status" value="1"/>
</dbReference>
<dbReference type="GO" id="GO:0043005">
    <property type="term" value="C:neuron projection"/>
    <property type="evidence" value="ECO:0007669"/>
    <property type="project" value="TreeGrafter"/>
</dbReference>
<accession>A0A9X0CVW4</accession>
<gene>
    <name evidence="7" type="primary">HMCN1_32</name>
    <name evidence="7" type="ORF">OS493_028484</name>
</gene>
<proteinExistence type="predicted"/>
<dbReference type="InterPro" id="IPR007110">
    <property type="entry name" value="Ig-like_dom"/>
</dbReference>
<dbReference type="Pfam" id="PF00092">
    <property type="entry name" value="VWA"/>
    <property type="match status" value="1"/>
</dbReference>
<feature type="domain" description="Ig-like" evidence="6">
    <location>
        <begin position="989"/>
        <end position="1070"/>
    </location>
</feature>
<dbReference type="EMBL" id="MU826377">
    <property type="protein sequence ID" value="KAJ7377501.1"/>
    <property type="molecule type" value="Genomic_DNA"/>
</dbReference>
<dbReference type="PROSITE" id="PS50092">
    <property type="entry name" value="TSP1"/>
    <property type="match status" value="1"/>
</dbReference>
<dbReference type="SMART" id="SM00408">
    <property type="entry name" value="IGc2"/>
    <property type="match status" value="7"/>
</dbReference>
<dbReference type="Gene3D" id="2.20.100.10">
    <property type="entry name" value="Thrombospondin type-1 (TSP1) repeat"/>
    <property type="match status" value="1"/>
</dbReference>
<dbReference type="PROSITE" id="PS50835">
    <property type="entry name" value="IG_LIKE"/>
    <property type="match status" value="7"/>
</dbReference>
<dbReference type="FunFam" id="2.20.100.10:FF:000001">
    <property type="entry name" value="semaphorin-5A isoform X1"/>
    <property type="match status" value="1"/>
</dbReference>
<feature type="domain" description="Ig-like" evidence="6">
    <location>
        <begin position="3"/>
        <end position="117"/>
    </location>
</feature>